<feature type="transmembrane region" description="Helical" evidence="5">
    <location>
        <begin position="45"/>
        <end position="65"/>
    </location>
</feature>
<evidence type="ECO:0000256" key="1">
    <source>
        <dbReference type="ARBA" id="ARBA00022475"/>
    </source>
</evidence>
<sequence length="314" mass="36381">MFKHFYLLFGLLPFLIIYFYKKEKAIKFPSIKILKTNLNTKKYKIGDYLILLSLVFFFIAFARPIERKIDKIEKKGIDIALLLDISQSMLQKDIKPNRLEKAKEVLENFVDSRKNDRFALSVFAATAYTRIPLTFDYDIIKNSIKEISVDDISNNKATAIGVGLVNAINRLKKSKNKSKVIILITDGENNFGDISPEAALNIAKKLGMKIYTIGVGGEYLKINSIFGTQIVKNNEIDEKLLLKIAKETNGKFYRVKDEKEFEDIFKTINKLEKTKIESNQFIQYKERYFIFDLIGYILLILGIIFKYFIYIIIP</sequence>
<organism evidence="7 8">
    <name type="scientific">Hypnocyclicus thermotrophus</name>
    <dbReference type="NCBI Taxonomy" id="1627895"/>
    <lineage>
        <taxon>Bacteria</taxon>
        <taxon>Fusobacteriati</taxon>
        <taxon>Fusobacteriota</taxon>
        <taxon>Fusobacteriia</taxon>
        <taxon>Fusobacteriales</taxon>
        <taxon>Fusobacteriaceae</taxon>
        <taxon>Hypnocyclicus</taxon>
    </lineage>
</organism>
<keyword evidence="4 5" id="KW-0472">Membrane</keyword>
<evidence type="ECO:0000259" key="6">
    <source>
        <dbReference type="PROSITE" id="PS50234"/>
    </source>
</evidence>
<dbReference type="InterPro" id="IPR036465">
    <property type="entry name" value="vWFA_dom_sf"/>
</dbReference>
<protein>
    <submittedName>
        <fullName evidence="7">Ca-activated chloride channel family protein</fullName>
    </submittedName>
</protein>
<dbReference type="SMART" id="SM00327">
    <property type="entry name" value="VWA"/>
    <property type="match status" value="1"/>
</dbReference>
<keyword evidence="1" id="KW-1003">Cell membrane</keyword>
<dbReference type="Pfam" id="PF00092">
    <property type="entry name" value="VWA"/>
    <property type="match status" value="1"/>
</dbReference>
<keyword evidence="3 5" id="KW-1133">Transmembrane helix</keyword>
<keyword evidence="8" id="KW-1185">Reference proteome</keyword>
<dbReference type="Proteomes" id="UP000294678">
    <property type="component" value="Unassembled WGS sequence"/>
</dbReference>
<dbReference type="PANTHER" id="PTHR22550:SF5">
    <property type="entry name" value="LEUCINE ZIPPER PROTEIN 4"/>
    <property type="match status" value="1"/>
</dbReference>
<evidence type="ECO:0000313" key="7">
    <source>
        <dbReference type="EMBL" id="TDT71846.1"/>
    </source>
</evidence>
<evidence type="ECO:0000256" key="4">
    <source>
        <dbReference type="ARBA" id="ARBA00023136"/>
    </source>
</evidence>
<evidence type="ECO:0000256" key="2">
    <source>
        <dbReference type="ARBA" id="ARBA00022692"/>
    </source>
</evidence>
<dbReference type="InterPro" id="IPR050768">
    <property type="entry name" value="UPF0353/GerABKA_families"/>
</dbReference>
<gene>
    <name evidence="7" type="ORF">EV215_0536</name>
</gene>
<evidence type="ECO:0000313" key="8">
    <source>
        <dbReference type="Proteomes" id="UP000294678"/>
    </source>
</evidence>
<dbReference type="PROSITE" id="PS50234">
    <property type="entry name" value="VWFA"/>
    <property type="match status" value="1"/>
</dbReference>
<feature type="transmembrane region" description="Helical" evidence="5">
    <location>
        <begin position="288"/>
        <end position="313"/>
    </location>
</feature>
<dbReference type="EMBL" id="SOBG01000002">
    <property type="protein sequence ID" value="TDT71846.1"/>
    <property type="molecule type" value="Genomic_DNA"/>
</dbReference>
<comment type="caution">
    <text evidence="7">The sequence shown here is derived from an EMBL/GenBank/DDBJ whole genome shotgun (WGS) entry which is preliminary data.</text>
</comment>
<feature type="domain" description="VWFA" evidence="6">
    <location>
        <begin position="78"/>
        <end position="268"/>
    </location>
</feature>
<accession>A0AA46I6J3</accession>
<dbReference type="RefSeq" id="WP_134112441.1">
    <property type="nucleotide sequence ID" value="NZ_SOBG01000002.1"/>
</dbReference>
<evidence type="ECO:0000256" key="3">
    <source>
        <dbReference type="ARBA" id="ARBA00022989"/>
    </source>
</evidence>
<proteinExistence type="predicted"/>
<dbReference type="SUPFAM" id="SSF53300">
    <property type="entry name" value="vWA-like"/>
    <property type="match status" value="1"/>
</dbReference>
<dbReference type="AlphaFoldDB" id="A0AA46I6J3"/>
<keyword evidence="2 5" id="KW-0812">Transmembrane</keyword>
<name>A0AA46I6J3_9FUSO</name>
<reference evidence="7 8" key="1">
    <citation type="submission" date="2019-03" db="EMBL/GenBank/DDBJ databases">
        <title>Genomic Encyclopedia of Type Strains, Phase IV (KMG-IV): sequencing the most valuable type-strain genomes for metagenomic binning, comparative biology and taxonomic classification.</title>
        <authorList>
            <person name="Goeker M."/>
        </authorList>
    </citation>
    <scope>NUCLEOTIDE SEQUENCE [LARGE SCALE GENOMIC DNA]</scope>
    <source>
        <strain evidence="7 8">DSM 100055</strain>
    </source>
</reference>
<dbReference type="Gene3D" id="3.40.50.410">
    <property type="entry name" value="von Willebrand factor, type A domain"/>
    <property type="match status" value="1"/>
</dbReference>
<evidence type="ECO:0000256" key="5">
    <source>
        <dbReference type="SAM" id="Phobius"/>
    </source>
</evidence>
<dbReference type="PANTHER" id="PTHR22550">
    <property type="entry name" value="SPORE GERMINATION PROTEIN"/>
    <property type="match status" value="1"/>
</dbReference>
<dbReference type="InterPro" id="IPR002035">
    <property type="entry name" value="VWF_A"/>
</dbReference>